<dbReference type="Pfam" id="PF13963">
    <property type="entry name" value="Transpos_assoc"/>
    <property type="match status" value="1"/>
</dbReference>
<sequence length="579" mass="61426">MRSRENSKLSSFCRNNPGHFLGNPSASTSCLPPPFPPSPLPDLALAAAAAAAAAASSSGSGGGLKAAAAARSWPPCPGGCGVDGATAPRWLRQGRLAASGWPCPAAPAPCLYTALGRGGRRAAVGDAVVMPCPHQWPQLRGRLPRAATARGHLRPGLLPGLDGSPWRCGVGVVAPQVSRRSGLAPHCRARPLLRRAGSPPRCRLLPLRRVGAPGHRPASLAWATIAAKGPPLPRAAARGLAPQEPDLDMDNATTSAIDELDAPRICGILNGEYWLLSKRNKISDQPPPPSTVATSLSETLSLYTSAAASASLVVDLLLVIANPSSRPPLLASGPQLVDLVLLIPNPSRRPPLLAAIRIPLHQGFGGDKGGWSRRLFPKEIQGGTTCSPISSSSGRVCNLLPPFGSMVRTDRSWMRLRRSSDEWQKQLNVFLDSKFQGTYQGETASCPCPDCNNVTYGTRFVVQKHLLTRGFHESFIQGVDFDDDEEEDSEGVGATTDGAAVNDLLTSLIKGAIRGDIVSTDEEPNERAKKFFNLLKEAEKELYPGCKEATKISFIVRLFQLKCIYGLSNSGLGAVLDLF</sequence>
<feature type="domain" description="Transposase-associated" evidence="1">
    <location>
        <begin position="411"/>
        <end position="475"/>
    </location>
</feature>
<gene>
    <name evidence="2" type="ORF">U9M48_003458</name>
</gene>
<dbReference type="InterPro" id="IPR029480">
    <property type="entry name" value="Transpos_assoc"/>
</dbReference>
<evidence type="ECO:0000259" key="1">
    <source>
        <dbReference type="Pfam" id="PF13963"/>
    </source>
</evidence>
<dbReference type="EMBL" id="CP144745">
    <property type="protein sequence ID" value="WVZ52397.1"/>
    <property type="molecule type" value="Genomic_DNA"/>
</dbReference>
<organism evidence="2 3">
    <name type="scientific">Paspalum notatum var. saurae</name>
    <dbReference type="NCBI Taxonomy" id="547442"/>
    <lineage>
        <taxon>Eukaryota</taxon>
        <taxon>Viridiplantae</taxon>
        <taxon>Streptophyta</taxon>
        <taxon>Embryophyta</taxon>
        <taxon>Tracheophyta</taxon>
        <taxon>Spermatophyta</taxon>
        <taxon>Magnoliopsida</taxon>
        <taxon>Liliopsida</taxon>
        <taxon>Poales</taxon>
        <taxon>Poaceae</taxon>
        <taxon>PACMAD clade</taxon>
        <taxon>Panicoideae</taxon>
        <taxon>Andropogonodae</taxon>
        <taxon>Paspaleae</taxon>
        <taxon>Paspalinae</taxon>
        <taxon>Paspalum</taxon>
    </lineage>
</organism>
<dbReference type="AlphaFoldDB" id="A0AAQ3SI80"/>
<name>A0AAQ3SI80_PASNO</name>
<reference evidence="2 3" key="1">
    <citation type="submission" date="2024-02" db="EMBL/GenBank/DDBJ databases">
        <title>High-quality chromosome-scale genome assembly of Pensacola bahiagrass (Paspalum notatum Flugge var. saurae).</title>
        <authorList>
            <person name="Vega J.M."/>
            <person name="Podio M."/>
            <person name="Orjuela J."/>
            <person name="Siena L.A."/>
            <person name="Pessino S.C."/>
            <person name="Combes M.C."/>
            <person name="Mariac C."/>
            <person name="Albertini E."/>
            <person name="Pupilli F."/>
            <person name="Ortiz J.P.A."/>
            <person name="Leblanc O."/>
        </authorList>
    </citation>
    <scope>NUCLEOTIDE SEQUENCE [LARGE SCALE GENOMIC DNA]</scope>
    <source>
        <strain evidence="2">R1</strain>
        <tissue evidence="2">Leaf</tissue>
    </source>
</reference>
<dbReference type="EMBL" id="CP144745">
    <property type="protein sequence ID" value="WVZ52394.1"/>
    <property type="molecule type" value="Genomic_DNA"/>
</dbReference>
<dbReference type="Proteomes" id="UP001341281">
    <property type="component" value="Chromosome 01"/>
</dbReference>
<evidence type="ECO:0000313" key="3">
    <source>
        <dbReference type="Proteomes" id="UP001341281"/>
    </source>
</evidence>
<keyword evidence="3" id="KW-1185">Reference proteome</keyword>
<protein>
    <recommendedName>
        <fullName evidence="1">Transposase-associated domain-containing protein</fullName>
    </recommendedName>
</protein>
<evidence type="ECO:0000313" key="2">
    <source>
        <dbReference type="EMBL" id="WVZ52397.1"/>
    </source>
</evidence>
<accession>A0AAQ3SI80</accession>
<proteinExistence type="predicted"/>
<dbReference type="PROSITE" id="PS51257">
    <property type="entry name" value="PROKAR_LIPOPROTEIN"/>
    <property type="match status" value="1"/>
</dbReference>